<protein>
    <submittedName>
        <fullName evidence="2">Putative alpha-snap protein</fullName>
    </submittedName>
</protein>
<feature type="domain" description="C2H2-type" evidence="1">
    <location>
        <begin position="86"/>
        <end position="109"/>
    </location>
</feature>
<dbReference type="InterPro" id="IPR039258">
    <property type="entry name" value="ZNF511"/>
</dbReference>
<dbReference type="EMBL" id="GFAC01006702">
    <property type="protein sequence ID" value="JAT92486.1"/>
    <property type="molecule type" value="mRNA"/>
</dbReference>
<evidence type="ECO:0000259" key="1">
    <source>
        <dbReference type="PROSITE" id="PS00028"/>
    </source>
</evidence>
<organism evidence="2">
    <name type="scientific">Amblyomma aureolatum</name>
    <dbReference type="NCBI Taxonomy" id="187763"/>
    <lineage>
        <taxon>Eukaryota</taxon>
        <taxon>Metazoa</taxon>
        <taxon>Ecdysozoa</taxon>
        <taxon>Arthropoda</taxon>
        <taxon>Chelicerata</taxon>
        <taxon>Arachnida</taxon>
        <taxon>Acari</taxon>
        <taxon>Parasitiformes</taxon>
        <taxon>Ixodida</taxon>
        <taxon>Ixodoidea</taxon>
        <taxon>Ixodidae</taxon>
        <taxon>Amblyomminae</taxon>
        <taxon>Amblyomma</taxon>
    </lineage>
</organism>
<accession>A0A1E1X0B0</accession>
<evidence type="ECO:0000313" key="2">
    <source>
        <dbReference type="EMBL" id="JAT92486.1"/>
    </source>
</evidence>
<dbReference type="PANTHER" id="PTHR21354:SF0">
    <property type="entry name" value="ZINC FINGER PROTEIN 511"/>
    <property type="match status" value="1"/>
</dbReference>
<dbReference type="SMART" id="SM00355">
    <property type="entry name" value="ZnF_C2H2"/>
    <property type="match status" value="3"/>
</dbReference>
<dbReference type="AlphaFoldDB" id="A0A1E1X0B0"/>
<proteinExistence type="evidence at transcript level"/>
<name>A0A1E1X0B0_9ACAR</name>
<dbReference type="InterPro" id="IPR013087">
    <property type="entry name" value="Znf_C2H2_type"/>
</dbReference>
<feature type="non-terminal residue" evidence="2">
    <location>
        <position position="1"/>
    </location>
</feature>
<dbReference type="PROSITE" id="PS00028">
    <property type="entry name" value="ZINC_FINGER_C2H2_1"/>
    <property type="match status" value="1"/>
</dbReference>
<sequence length="178" mass="19752">SKLTVLDADCDPDALQRRYGGTLQCSCPRVFDSVREFEGHYANRHRLACVQCHSALPTAHLLELHIAEAHDPLFAAASTDPLKYQCVVEGCLERFASVSDRKQHAVEVHRYPAGFAYFPPLPLQEKPKARPVLRGGVPRNICFGRGSSVAWHQQRTSPASSQRSQDINMTDIAEALDS</sequence>
<reference evidence="2" key="1">
    <citation type="journal article" date="2017" name="Front. Cell. Infect. Microbiol.">
        <title>The Distinct Transcriptional Response of the Midgut of Amblyomma sculptum and Amblyomma aureolatum Ticks to Rickettsia rickettsii Correlates to Their Differences in Susceptibility to Infection.</title>
        <authorList>
            <person name="Martins L.A."/>
            <person name="Galletti M.F.B.M."/>
            <person name="Ribeiro J.M."/>
            <person name="Fujita A."/>
            <person name="Costa F.B."/>
            <person name="Labruna M.B."/>
            <person name="Daffre S."/>
            <person name="Fogaca A.C."/>
        </authorList>
    </citation>
    <scope>NUCLEOTIDE SEQUENCE</scope>
</reference>
<dbReference type="PANTHER" id="PTHR21354">
    <property type="entry name" value="ZINC FINGER PROTEIN 511"/>
    <property type="match status" value="1"/>
</dbReference>